<dbReference type="InterPro" id="IPR001563">
    <property type="entry name" value="Peptidase_S10"/>
</dbReference>
<keyword evidence="12 17" id="KW-0472">Membrane</keyword>
<keyword evidence="8" id="KW-0732">Signal</keyword>
<dbReference type="EMBL" id="MCGR01000004">
    <property type="protein sequence ID" value="ORY90276.1"/>
    <property type="molecule type" value="Genomic_DNA"/>
</dbReference>
<evidence type="ECO:0000256" key="5">
    <source>
        <dbReference type="ARBA" id="ARBA00022670"/>
    </source>
</evidence>
<keyword evidence="13" id="KW-0325">Glycoprotein</keyword>
<evidence type="ECO:0000256" key="4">
    <source>
        <dbReference type="ARBA" id="ARBA00022645"/>
    </source>
</evidence>
<keyword evidence="6 17" id="KW-0812">Transmembrane</keyword>
<evidence type="ECO:0000256" key="9">
    <source>
        <dbReference type="ARBA" id="ARBA00022801"/>
    </source>
</evidence>
<comment type="subcellular location">
    <subcellularLocation>
        <location evidence="2">Golgi apparatus</location>
        <location evidence="2">trans-Golgi network membrane</location>
        <topology evidence="2">Single-pass type I membrane protein</topology>
    </subcellularLocation>
</comment>
<dbReference type="SUPFAM" id="SSF53474">
    <property type="entry name" value="alpha/beta-Hydrolases"/>
    <property type="match status" value="1"/>
</dbReference>
<reference evidence="18 19" key="1">
    <citation type="submission" date="2016-07" db="EMBL/GenBank/DDBJ databases">
        <title>Pervasive Adenine N6-methylation of Active Genes in Fungi.</title>
        <authorList>
            <consortium name="DOE Joint Genome Institute"/>
            <person name="Mondo S.J."/>
            <person name="Dannebaum R.O."/>
            <person name="Kuo R.C."/>
            <person name="Labutti K."/>
            <person name="Haridas S."/>
            <person name="Kuo A."/>
            <person name="Salamov A."/>
            <person name="Ahrendt S.R."/>
            <person name="Lipzen A."/>
            <person name="Sullivan W."/>
            <person name="Andreopoulos W.B."/>
            <person name="Clum A."/>
            <person name="Lindquist E."/>
            <person name="Daum C."/>
            <person name="Ramamoorthy G.K."/>
            <person name="Gryganskyi A."/>
            <person name="Culley D."/>
            <person name="Magnuson J.K."/>
            <person name="James T.Y."/>
            <person name="O'Malley M.A."/>
            <person name="Stajich J.E."/>
            <person name="Spatafora J.W."/>
            <person name="Visel A."/>
            <person name="Grigoriev I.V."/>
        </authorList>
    </citation>
    <scope>NUCLEOTIDE SEQUENCE [LARGE SCALE GENOMIC DNA]</scope>
    <source>
        <strain evidence="18 19">62-1032</strain>
    </source>
</reference>
<dbReference type="Proteomes" id="UP000193467">
    <property type="component" value="Unassembled WGS sequence"/>
</dbReference>
<evidence type="ECO:0000313" key="18">
    <source>
        <dbReference type="EMBL" id="ORY90276.1"/>
    </source>
</evidence>
<feature type="transmembrane region" description="Helical" evidence="17">
    <location>
        <begin position="542"/>
        <end position="565"/>
    </location>
</feature>
<keyword evidence="4 15" id="KW-0121">Carboxypeptidase</keyword>
<evidence type="ECO:0000256" key="3">
    <source>
        <dbReference type="ARBA" id="ARBA00009431"/>
    </source>
</evidence>
<evidence type="ECO:0000256" key="6">
    <source>
        <dbReference type="ARBA" id="ARBA00022692"/>
    </source>
</evidence>
<dbReference type="FunCoup" id="A0A1Y2G4V6">
    <property type="interactions" value="234"/>
</dbReference>
<dbReference type="PANTHER" id="PTHR11802">
    <property type="entry name" value="SERINE PROTEASE FAMILY S10 SERINE CARBOXYPEPTIDASE"/>
    <property type="match status" value="1"/>
</dbReference>
<evidence type="ECO:0000313" key="19">
    <source>
        <dbReference type="Proteomes" id="UP000193467"/>
    </source>
</evidence>
<dbReference type="PROSITE" id="PS00131">
    <property type="entry name" value="CARBOXYPEPT_SER_SER"/>
    <property type="match status" value="1"/>
</dbReference>
<evidence type="ECO:0000256" key="7">
    <source>
        <dbReference type="ARBA" id="ARBA00022703"/>
    </source>
</evidence>
<evidence type="ECO:0000256" key="11">
    <source>
        <dbReference type="ARBA" id="ARBA00023034"/>
    </source>
</evidence>
<feature type="compositionally biased region" description="Basic and acidic residues" evidence="16">
    <location>
        <begin position="615"/>
        <end position="630"/>
    </location>
</feature>
<dbReference type="GO" id="GO:0006915">
    <property type="term" value="P:apoptotic process"/>
    <property type="evidence" value="ECO:0007669"/>
    <property type="project" value="UniProtKB-KW"/>
</dbReference>
<evidence type="ECO:0000256" key="10">
    <source>
        <dbReference type="ARBA" id="ARBA00022989"/>
    </source>
</evidence>
<dbReference type="CDD" id="cd12087">
    <property type="entry name" value="TM_EGFR-like"/>
    <property type="match status" value="1"/>
</dbReference>
<dbReference type="PANTHER" id="PTHR11802:SF190">
    <property type="entry name" value="PHEROMONE-PROCESSING CARBOXYPEPTIDASE KEX1"/>
    <property type="match status" value="1"/>
</dbReference>
<evidence type="ECO:0000256" key="2">
    <source>
        <dbReference type="ARBA" id="ARBA00004393"/>
    </source>
</evidence>
<dbReference type="InterPro" id="IPR033124">
    <property type="entry name" value="Ser_caboxypep_his_AS"/>
</dbReference>
<evidence type="ECO:0000256" key="15">
    <source>
        <dbReference type="RuleBase" id="RU361156"/>
    </source>
</evidence>
<dbReference type="GO" id="GO:0004185">
    <property type="term" value="F:serine-type carboxypeptidase activity"/>
    <property type="evidence" value="ECO:0007669"/>
    <property type="project" value="UniProtKB-UniRule"/>
</dbReference>
<keyword evidence="9 15" id="KW-0378">Hydrolase</keyword>
<keyword evidence="19" id="KW-1185">Reference proteome</keyword>
<dbReference type="EC" id="3.4.16.-" evidence="15"/>
<dbReference type="AlphaFoldDB" id="A0A1Y2G4V6"/>
<evidence type="ECO:0000256" key="16">
    <source>
        <dbReference type="SAM" id="MobiDB-lite"/>
    </source>
</evidence>
<dbReference type="InParanoid" id="A0A1Y2G4V6"/>
<keyword evidence="10 17" id="KW-1133">Transmembrane helix</keyword>
<accession>A0A1Y2G4V6</accession>
<dbReference type="InterPro" id="IPR018202">
    <property type="entry name" value="Ser_caboxypep_ser_AS"/>
</dbReference>
<dbReference type="Pfam" id="PF00450">
    <property type="entry name" value="Peptidase_S10"/>
    <property type="match status" value="1"/>
</dbReference>
<dbReference type="FunFam" id="3.40.50.1820:FF:000121">
    <property type="entry name" value="Carboxypeptidase D"/>
    <property type="match status" value="1"/>
</dbReference>
<evidence type="ECO:0000256" key="14">
    <source>
        <dbReference type="ARBA" id="ARBA00037042"/>
    </source>
</evidence>
<sequence length="653" mass="71364">MVAGPLRARMPPPDLPDMALLAKQARELYPRQVATGDEDLSAAKFFIPTLPGLPSSSTLTMYGGHLPSAPPKNGVKDTTSDAHLYFFMLRSRHIADMERTVLWFNGGPGCSSFDGSLMEVGPLRLVPGGKGQLKEVEGAWNEYTNMIFIDQPVGTGYAYMATNNYVHELPEASQHVIEFLAQFYSVFPEFSKHDTWIAGESYAGQYIPYIADAILSSTRIPTRLKGLLIGNGWIDPYNQYPAYLEFALKAGVVKAGSATEARVKKDVDTCMDKLNGNGGIKNVRIHNGECENILGSITDSTVQNVNGQNMCVNNYDVRLTDTHPACGMNWPPDLVDIQPYLQRSDVKSAFHANRKDGGWVECNGQVGANFWVQESKPAVFLLPKLLEQLPILFFAGDQDLICNYVGIERMIENLEWNGEKGFGNVTAQDWSVNGKPAGTWTTARNLTYVKISDASHMVPYDQPLASHDMLLRFLDIDLLGAAGPAAQVPSRVGDEQEAVLGETHPNGTAVSGSSGVSGSLEDGELVSVGSGSSTGGGALETMVNVGSALVIIALMGLGLAIFLVVRRRMNKRKPSSHKRRVSKGRGMAVGESTEEEGEGEHELEVLVDGEEEREEGYRDEKGKGRARVRDEEEIFGLGGSDEEDEEEQRRRRN</sequence>
<feature type="compositionally biased region" description="Acidic residues" evidence="16">
    <location>
        <begin position="592"/>
        <end position="614"/>
    </location>
</feature>
<evidence type="ECO:0000256" key="12">
    <source>
        <dbReference type="ARBA" id="ARBA00023136"/>
    </source>
</evidence>
<keyword evidence="7" id="KW-0053">Apoptosis</keyword>
<feature type="region of interest" description="Disordered" evidence="16">
    <location>
        <begin position="573"/>
        <end position="653"/>
    </location>
</feature>
<dbReference type="GO" id="GO:0005802">
    <property type="term" value="C:trans-Golgi network"/>
    <property type="evidence" value="ECO:0007669"/>
    <property type="project" value="TreeGrafter"/>
</dbReference>
<evidence type="ECO:0000256" key="8">
    <source>
        <dbReference type="ARBA" id="ARBA00022729"/>
    </source>
</evidence>
<comment type="function">
    <text evidence="14">Protease with a carboxypeptidase B-like function involved in the C-terminal processing of the lysine and arginine residues from protein precursors. Promotes cell fusion and is involved in the programmed cell death.</text>
</comment>
<gene>
    <name evidence="18" type="ORF">BCR35DRAFT_350013</name>
</gene>
<comment type="catalytic activity">
    <reaction evidence="1">
        <text>Preferential release of a C-terminal arginine or lysine residue.</text>
        <dbReference type="EC" id="3.4.16.6"/>
    </reaction>
</comment>
<keyword evidence="5 15" id="KW-0645">Protease</keyword>
<dbReference type="OrthoDB" id="443318at2759"/>
<dbReference type="STRING" id="106004.A0A1Y2G4V6"/>
<name>A0A1Y2G4V6_9BASI</name>
<dbReference type="Gene3D" id="3.40.50.1820">
    <property type="entry name" value="alpha/beta hydrolase"/>
    <property type="match status" value="1"/>
</dbReference>
<comment type="caution">
    <text evidence="18">The sequence shown here is derived from an EMBL/GenBank/DDBJ whole genome shotgun (WGS) entry which is preliminary data.</text>
</comment>
<protein>
    <recommendedName>
        <fullName evidence="15">Carboxypeptidase</fullName>
        <ecNumber evidence="15">3.4.16.-</ecNumber>
    </recommendedName>
</protein>
<keyword evidence="11" id="KW-0333">Golgi apparatus</keyword>
<dbReference type="GO" id="GO:0006508">
    <property type="term" value="P:proteolysis"/>
    <property type="evidence" value="ECO:0007669"/>
    <property type="project" value="UniProtKB-KW"/>
</dbReference>
<evidence type="ECO:0000256" key="13">
    <source>
        <dbReference type="ARBA" id="ARBA00023180"/>
    </source>
</evidence>
<dbReference type="PRINTS" id="PR00724">
    <property type="entry name" value="CRBOXYPTASEC"/>
</dbReference>
<dbReference type="PROSITE" id="PS00560">
    <property type="entry name" value="CARBOXYPEPT_SER_HIS"/>
    <property type="match status" value="1"/>
</dbReference>
<evidence type="ECO:0000256" key="1">
    <source>
        <dbReference type="ARBA" id="ARBA00001003"/>
    </source>
</evidence>
<comment type="similarity">
    <text evidence="3 15">Belongs to the peptidase S10 family.</text>
</comment>
<organism evidence="18 19">
    <name type="scientific">Leucosporidium creatinivorum</name>
    <dbReference type="NCBI Taxonomy" id="106004"/>
    <lineage>
        <taxon>Eukaryota</taxon>
        <taxon>Fungi</taxon>
        <taxon>Dikarya</taxon>
        <taxon>Basidiomycota</taxon>
        <taxon>Pucciniomycotina</taxon>
        <taxon>Microbotryomycetes</taxon>
        <taxon>Leucosporidiales</taxon>
        <taxon>Leucosporidium</taxon>
    </lineage>
</organism>
<proteinExistence type="inferred from homology"/>
<feature type="compositionally biased region" description="Basic residues" evidence="16">
    <location>
        <begin position="573"/>
        <end position="583"/>
    </location>
</feature>
<evidence type="ECO:0000256" key="17">
    <source>
        <dbReference type="SAM" id="Phobius"/>
    </source>
</evidence>
<dbReference type="InterPro" id="IPR029058">
    <property type="entry name" value="AB_hydrolase_fold"/>
</dbReference>